<dbReference type="Proteomes" id="UP000326062">
    <property type="component" value="Unassembled WGS sequence"/>
</dbReference>
<accession>A0A5N3URI1</accession>
<keyword evidence="2" id="KW-1185">Reference proteome</keyword>
<evidence type="ECO:0000313" key="2">
    <source>
        <dbReference type="Proteomes" id="UP000326062"/>
    </source>
</evidence>
<evidence type="ECO:0000313" key="1">
    <source>
        <dbReference type="EMBL" id="KAB0339291.1"/>
    </source>
</evidence>
<protein>
    <submittedName>
        <fullName evidence="1">Uncharacterized protein</fullName>
    </submittedName>
</protein>
<dbReference type="EMBL" id="VCEB01006315">
    <property type="protein sequence ID" value="KAB0339291.1"/>
    <property type="molecule type" value="Genomic_DNA"/>
</dbReference>
<dbReference type="AlphaFoldDB" id="A0A5N3URI1"/>
<reference evidence="1 2" key="1">
    <citation type="submission" date="2019-06" db="EMBL/GenBank/DDBJ databases">
        <title>Discovery of a novel chromosome fission-fusion reversal in muntjac.</title>
        <authorList>
            <person name="Mudd A.B."/>
            <person name="Bredeson J.V."/>
            <person name="Baum R."/>
            <person name="Hockemeyer D."/>
            <person name="Rokhsar D.S."/>
        </authorList>
    </citation>
    <scope>NUCLEOTIDE SEQUENCE [LARGE SCALE GENOMIC DNA]</scope>
    <source>
        <strain evidence="1">UCam_UCB_Mr</strain>
        <tissue evidence="1">Fibroblast cell line</tissue>
    </source>
</reference>
<organism evidence="1 2">
    <name type="scientific">Muntiacus reevesi</name>
    <name type="common">Reeves' muntjac</name>
    <name type="synonym">Cervus reevesi</name>
    <dbReference type="NCBI Taxonomy" id="9886"/>
    <lineage>
        <taxon>Eukaryota</taxon>
        <taxon>Metazoa</taxon>
        <taxon>Chordata</taxon>
        <taxon>Craniata</taxon>
        <taxon>Vertebrata</taxon>
        <taxon>Euteleostomi</taxon>
        <taxon>Mammalia</taxon>
        <taxon>Eutheria</taxon>
        <taxon>Laurasiatheria</taxon>
        <taxon>Artiodactyla</taxon>
        <taxon>Ruminantia</taxon>
        <taxon>Pecora</taxon>
        <taxon>Cervidae</taxon>
        <taxon>Muntiacinae</taxon>
        <taxon>Muntiacus</taxon>
    </lineage>
</organism>
<sequence length="146" mass="16802">MSSTVCTVQLLCHVRLFVTPWTAAHQASLFITNSQSLLKLMSIELVMPFNHLILCHPLLLPPSLFPRITVFSNESVLRIRWPKYWSFSFNISPSNEYSRLISFRMDWLDLLAVQGTLKSLFQHHGSKASILWCSMDPCWQSNVSAF</sequence>
<name>A0A5N3URI1_MUNRE</name>
<comment type="caution">
    <text evidence="1">The sequence shown here is derived from an EMBL/GenBank/DDBJ whole genome shotgun (WGS) entry which is preliminary data.</text>
</comment>
<gene>
    <name evidence="1" type="ORF">FD755_024998</name>
</gene>
<proteinExistence type="predicted"/>